<evidence type="ECO:0000313" key="4">
    <source>
        <dbReference type="Proteomes" id="UP000048841"/>
    </source>
</evidence>
<dbReference type="EMBL" id="CPZF01000009">
    <property type="protein sequence ID" value="CNG10896.1"/>
    <property type="molecule type" value="Genomic_DNA"/>
</dbReference>
<evidence type="ECO:0000313" key="3">
    <source>
        <dbReference type="Proteomes" id="UP000041356"/>
    </source>
</evidence>
<gene>
    <name evidence="2" type="ORF">ERS137939_03256</name>
    <name evidence="1" type="ORF">ERS137941_02984</name>
</gene>
<proteinExistence type="predicted"/>
<evidence type="ECO:0000313" key="1">
    <source>
        <dbReference type="EMBL" id="CFQ68293.1"/>
    </source>
</evidence>
<dbReference type="Proteomes" id="UP000041356">
    <property type="component" value="Unassembled WGS sequence"/>
</dbReference>
<dbReference type="Proteomes" id="UP000048841">
    <property type="component" value="Unassembled WGS sequence"/>
</dbReference>
<dbReference type="RefSeq" id="WP_154588623.1">
    <property type="nucleotide sequence ID" value="NZ_CGBR01000023.1"/>
</dbReference>
<organism evidence="1 4">
    <name type="scientific">Yersinia enterocolitica</name>
    <dbReference type="NCBI Taxonomy" id="630"/>
    <lineage>
        <taxon>Bacteria</taxon>
        <taxon>Pseudomonadati</taxon>
        <taxon>Pseudomonadota</taxon>
        <taxon>Gammaproteobacteria</taxon>
        <taxon>Enterobacterales</taxon>
        <taxon>Yersiniaceae</taxon>
        <taxon>Yersinia</taxon>
    </lineage>
</organism>
<reference evidence="2 3" key="2">
    <citation type="submission" date="2015-03" db="EMBL/GenBank/DDBJ databases">
        <authorList>
            <consortium name="Pathogen Informatics"/>
            <person name="Murphy D."/>
        </authorList>
    </citation>
    <scope>NUCLEOTIDE SEQUENCE [LARGE SCALE GENOMIC DNA]</scope>
    <source>
        <strain evidence="2 3">IP27818</strain>
    </source>
</reference>
<dbReference type="EMBL" id="CGBR01000023">
    <property type="protein sequence ID" value="CFQ68293.1"/>
    <property type="molecule type" value="Genomic_DNA"/>
</dbReference>
<reference evidence="1 4" key="1">
    <citation type="submission" date="2015-03" db="EMBL/GenBank/DDBJ databases">
        <authorList>
            <person name="Murphy D."/>
        </authorList>
    </citation>
    <scope>NUCLEOTIDE SEQUENCE [LARGE SCALE GENOMIC DNA]</scope>
    <source>
        <strain evidence="1 4">IP26249</strain>
    </source>
</reference>
<evidence type="ECO:0000313" key="2">
    <source>
        <dbReference type="EMBL" id="CNG10896.1"/>
    </source>
</evidence>
<sequence>MMADTIKTSANTYAVISGEVIDRTNHSAKLELPWQGINRFGYTKDFKTMSEAVSYAKK</sequence>
<name>A0A0T7P752_YEREN</name>
<protein>
    <submittedName>
        <fullName evidence="1">Uncharacterized protein</fullName>
    </submittedName>
</protein>
<dbReference type="AlphaFoldDB" id="A0A0T7P752"/>
<accession>A0A0T7P752</accession>